<accession>A0A2U3QIK8</accession>
<evidence type="ECO:0000256" key="7">
    <source>
        <dbReference type="HAMAP-Rule" id="MF_00523"/>
    </source>
</evidence>
<evidence type="ECO:0000313" key="10">
    <source>
        <dbReference type="Proteomes" id="UP000245125"/>
    </source>
</evidence>
<comment type="catalytic activity">
    <reaction evidence="7">
        <text>a UDP-3-O-[(3R)-3-hydroxyacyl]-alpha-D-glucosamine + a (3R)-hydroxyacyl-[ACP] = a UDP-2-N,3-O-bis[(3R)-3-hydroxyacyl]-alpha-D-glucosamine + holo-[ACP] + H(+)</text>
        <dbReference type="Rhea" id="RHEA:53836"/>
        <dbReference type="Rhea" id="RHEA-COMP:9685"/>
        <dbReference type="Rhea" id="RHEA-COMP:9945"/>
        <dbReference type="ChEBI" id="CHEBI:15378"/>
        <dbReference type="ChEBI" id="CHEBI:64479"/>
        <dbReference type="ChEBI" id="CHEBI:78827"/>
        <dbReference type="ChEBI" id="CHEBI:137740"/>
        <dbReference type="ChEBI" id="CHEBI:137748"/>
        <dbReference type="EC" id="2.3.1.191"/>
    </reaction>
</comment>
<keyword evidence="10" id="KW-1185">Reference proteome</keyword>
<reference evidence="10" key="1">
    <citation type="submission" date="2018-03" db="EMBL/GenBank/DDBJ databases">
        <authorList>
            <person name="Zecchin S."/>
        </authorList>
    </citation>
    <scope>NUCLEOTIDE SEQUENCE [LARGE SCALE GENOMIC DNA]</scope>
</reference>
<dbReference type="UniPathway" id="UPA00973"/>
<keyword evidence="3 7" id="KW-0808">Transferase</keyword>
<dbReference type="EMBL" id="OUUY01000095">
    <property type="protein sequence ID" value="SPQ01233.1"/>
    <property type="molecule type" value="Genomic_DNA"/>
</dbReference>
<evidence type="ECO:0000256" key="5">
    <source>
        <dbReference type="ARBA" id="ARBA00023098"/>
    </source>
</evidence>
<dbReference type="Pfam" id="PF04613">
    <property type="entry name" value="LpxD"/>
    <property type="match status" value="1"/>
</dbReference>
<dbReference type="OrthoDB" id="9784739at2"/>
<comment type="subunit">
    <text evidence="7">Homotrimer.</text>
</comment>
<comment type="similarity">
    <text evidence="7">Belongs to the transferase hexapeptide repeat family. LpxD subfamily.</text>
</comment>
<dbReference type="InterPro" id="IPR011004">
    <property type="entry name" value="Trimer_LpxA-like_sf"/>
</dbReference>
<dbReference type="SUPFAM" id="SSF51161">
    <property type="entry name" value="Trimeric LpxA-like enzymes"/>
    <property type="match status" value="1"/>
</dbReference>
<dbReference type="GO" id="GO:0103118">
    <property type="term" value="F:UDP-3-O-[(3R)-3-hydroxyacyl]-glucosamine N-acyltransferase activity"/>
    <property type="evidence" value="ECO:0007669"/>
    <property type="project" value="UniProtKB-EC"/>
</dbReference>
<dbReference type="NCBIfam" id="NF002060">
    <property type="entry name" value="PRK00892.1"/>
    <property type="match status" value="1"/>
</dbReference>
<keyword evidence="6 7" id="KW-0012">Acyltransferase</keyword>
<dbReference type="InterPro" id="IPR020573">
    <property type="entry name" value="UDP_GlcNAc_AcTrfase_non-rep"/>
</dbReference>
<gene>
    <name evidence="7 9" type="primary">lpxD</name>
    <name evidence="9" type="ORF">NBG4_480014</name>
</gene>
<keyword evidence="5 7" id="KW-0443">Lipid metabolism</keyword>
<dbReference type="CDD" id="cd03352">
    <property type="entry name" value="LbH_LpxD"/>
    <property type="match status" value="1"/>
</dbReference>
<dbReference type="PANTHER" id="PTHR43378">
    <property type="entry name" value="UDP-3-O-ACYLGLUCOSAMINE N-ACYLTRANSFERASE"/>
    <property type="match status" value="1"/>
</dbReference>
<dbReference type="NCBIfam" id="TIGR01853">
    <property type="entry name" value="lipid_A_lpxD"/>
    <property type="match status" value="1"/>
</dbReference>
<dbReference type="Gene3D" id="2.160.10.10">
    <property type="entry name" value="Hexapeptide repeat proteins"/>
    <property type="match status" value="1"/>
</dbReference>
<evidence type="ECO:0000256" key="4">
    <source>
        <dbReference type="ARBA" id="ARBA00022737"/>
    </source>
</evidence>
<dbReference type="InterPro" id="IPR018357">
    <property type="entry name" value="Hexapep_transf_CS"/>
</dbReference>
<evidence type="ECO:0000256" key="1">
    <source>
        <dbReference type="ARBA" id="ARBA00022516"/>
    </source>
</evidence>
<protein>
    <recommendedName>
        <fullName evidence="7">UDP-3-O-acylglucosamine N-acyltransferase</fullName>
        <ecNumber evidence="7">2.3.1.191</ecNumber>
    </recommendedName>
</protein>
<keyword evidence="2 7" id="KW-0441">Lipid A biosynthesis</keyword>
<proteinExistence type="inferred from homology"/>
<evidence type="ECO:0000313" key="9">
    <source>
        <dbReference type="EMBL" id="SPQ01233.1"/>
    </source>
</evidence>
<evidence type="ECO:0000256" key="3">
    <source>
        <dbReference type="ARBA" id="ARBA00022679"/>
    </source>
</evidence>
<dbReference type="InterPro" id="IPR001451">
    <property type="entry name" value="Hexapep"/>
</dbReference>
<comment type="pathway">
    <text evidence="7">Bacterial outer membrane biogenesis; LPS lipid A biosynthesis.</text>
</comment>
<organism evidence="9 10">
    <name type="scientific">Candidatus Sulfobium mesophilum</name>
    <dbReference type="NCBI Taxonomy" id="2016548"/>
    <lineage>
        <taxon>Bacteria</taxon>
        <taxon>Pseudomonadati</taxon>
        <taxon>Nitrospirota</taxon>
        <taxon>Nitrospiria</taxon>
        <taxon>Nitrospirales</taxon>
        <taxon>Nitrospiraceae</taxon>
        <taxon>Candidatus Sulfobium</taxon>
    </lineage>
</organism>
<dbReference type="AlphaFoldDB" id="A0A2U3QIK8"/>
<dbReference type="PANTHER" id="PTHR43378:SF2">
    <property type="entry name" value="UDP-3-O-ACYLGLUCOSAMINE N-ACYLTRANSFERASE 1, MITOCHONDRIAL-RELATED"/>
    <property type="match status" value="1"/>
</dbReference>
<evidence type="ECO:0000256" key="6">
    <source>
        <dbReference type="ARBA" id="ARBA00023315"/>
    </source>
</evidence>
<keyword evidence="1 7" id="KW-0444">Lipid biosynthesis</keyword>
<dbReference type="GO" id="GO:0016410">
    <property type="term" value="F:N-acyltransferase activity"/>
    <property type="evidence" value="ECO:0007669"/>
    <property type="project" value="InterPro"/>
</dbReference>
<dbReference type="PROSITE" id="PS00101">
    <property type="entry name" value="HEXAPEP_TRANSFERASES"/>
    <property type="match status" value="1"/>
</dbReference>
<feature type="active site" description="Proton acceptor" evidence="7">
    <location>
        <position position="235"/>
    </location>
</feature>
<dbReference type="Proteomes" id="UP000245125">
    <property type="component" value="Unassembled WGS sequence"/>
</dbReference>
<evidence type="ECO:0000256" key="2">
    <source>
        <dbReference type="ARBA" id="ARBA00022556"/>
    </source>
</evidence>
<sequence>MRLRDFAEIVNGTVIGDPDTVIAGVAGIEDARKGDITFASSERFLAALRTTEAACVIVRKPFEGVSASQLIVKNPHYAFAKAIECFYPGVSPEPGISDKAHVSDKATIGEGVVISSFAYVEKNVSIGNGSVISPGVFLGEGSKIGSNCFIYPNVTVREKVSIGDRVIVHSGTVIGSDGFGYVFENGVHYKIPQVGGVVIEDDVEIGSNVSIDRATLGNTLIGKGTKIDNLAQIAHNVKIGEKSLIVAQVAIGGSSKIGSFVTLAGQVGVADHTTIDPETILTAQSGISGRVAKGIYSGSPAFPHNIWLRAQAAFAKLPELIKKIREFENRLNKLEKGDDYDEHK</sequence>
<dbReference type="InterPro" id="IPR007691">
    <property type="entry name" value="LpxD"/>
</dbReference>
<dbReference type="HAMAP" id="MF_00523">
    <property type="entry name" value="LpxD"/>
    <property type="match status" value="1"/>
</dbReference>
<dbReference type="EC" id="2.3.1.191" evidence="7"/>
<evidence type="ECO:0000259" key="8">
    <source>
        <dbReference type="Pfam" id="PF04613"/>
    </source>
</evidence>
<dbReference type="GO" id="GO:0016020">
    <property type="term" value="C:membrane"/>
    <property type="evidence" value="ECO:0007669"/>
    <property type="project" value="GOC"/>
</dbReference>
<comment type="function">
    <text evidence="7">Catalyzes the N-acylation of UDP-3-O-acylglucosamine using 3-hydroxyacyl-ACP as the acyl donor. Is involved in the biosynthesis of lipid A, a phosphorylated glycolipid that anchors the lipopolysaccharide to the outer membrane of the cell.</text>
</comment>
<dbReference type="Pfam" id="PF00132">
    <property type="entry name" value="Hexapep"/>
    <property type="match status" value="3"/>
</dbReference>
<name>A0A2U3QIK8_9BACT</name>
<keyword evidence="4 7" id="KW-0677">Repeat</keyword>
<dbReference type="Gene3D" id="3.40.1390.10">
    <property type="entry name" value="MurE/MurF, N-terminal domain"/>
    <property type="match status" value="1"/>
</dbReference>
<dbReference type="GO" id="GO:0009245">
    <property type="term" value="P:lipid A biosynthetic process"/>
    <property type="evidence" value="ECO:0007669"/>
    <property type="project" value="UniProtKB-UniRule"/>
</dbReference>
<feature type="domain" description="UDP-3-O-[3-hydroxymyristoyl] glucosamine N-acyltransferase non-repeat region" evidence="8">
    <location>
        <begin position="19"/>
        <end position="84"/>
    </location>
</feature>